<dbReference type="Proteomes" id="UP001236657">
    <property type="component" value="Chromosome"/>
</dbReference>
<evidence type="ECO:0000256" key="1">
    <source>
        <dbReference type="ARBA" id="ARBA00004496"/>
    </source>
</evidence>
<sequence>MHNILLEFGYIHAFDPFKGFGFIRRKEGKDVFFHYTSIPGDEHTITIGDNVSFEITKTPKGLKAMNVTRLT</sequence>
<evidence type="ECO:0000256" key="3">
    <source>
        <dbReference type="RuleBase" id="RU000408"/>
    </source>
</evidence>
<dbReference type="InterPro" id="IPR050181">
    <property type="entry name" value="Cold_shock_domain"/>
</dbReference>
<dbReference type="EMBL" id="CP133218">
    <property type="protein sequence ID" value="WML91096.1"/>
    <property type="molecule type" value="Genomic_DNA"/>
</dbReference>
<dbReference type="SUPFAM" id="SSF50249">
    <property type="entry name" value="Nucleic acid-binding proteins"/>
    <property type="match status" value="1"/>
</dbReference>
<dbReference type="NCBIfam" id="NF038236">
    <property type="entry name" value="retron_eff_Se72"/>
    <property type="match status" value="1"/>
</dbReference>
<name>A0ABY9MTF4_9GAMM</name>
<dbReference type="Pfam" id="PF00313">
    <property type="entry name" value="CSD"/>
    <property type="match status" value="1"/>
</dbReference>
<gene>
    <name evidence="5" type="ORF">RCF98_01780</name>
</gene>
<dbReference type="CDD" id="cd04458">
    <property type="entry name" value="CSP_CDS"/>
    <property type="match status" value="1"/>
</dbReference>
<comment type="subcellular location">
    <subcellularLocation>
        <location evidence="1 3">Cytoplasm</location>
    </subcellularLocation>
</comment>
<dbReference type="PRINTS" id="PR00050">
    <property type="entry name" value="COLDSHOCK"/>
</dbReference>
<dbReference type="InterPro" id="IPR012340">
    <property type="entry name" value="NA-bd_OB-fold"/>
</dbReference>
<proteinExistence type="predicted"/>
<dbReference type="InterPro" id="IPR002059">
    <property type="entry name" value="CSP_DNA-bd"/>
</dbReference>
<dbReference type="Gene3D" id="2.40.50.140">
    <property type="entry name" value="Nucleic acid-binding proteins"/>
    <property type="match status" value="1"/>
</dbReference>
<organism evidence="5 6">
    <name type="scientific">Thiothrix lacustris</name>
    <dbReference type="NCBI Taxonomy" id="525917"/>
    <lineage>
        <taxon>Bacteria</taxon>
        <taxon>Pseudomonadati</taxon>
        <taxon>Pseudomonadota</taxon>
        <taxon>Gammaproteobacteria</taxon>
        <taxon>Thiotrichales</taxon>
        <taxon>Thiotrichaceae</taxon>
        <taxon>Thiothrix</taxon>
    </lineage>
</organism>
<evidence type="ECO:0000313" key="5">
    <source>
        <dbReference type="EMBL" id="WML91096.1"/>
    </source>
</evidence>
<dbReference type="PIRSF" id="PIRSF002599">
    <property type="entry name" value="Cold_shock_A"/>
    <property type="match status" value="1"/>
</dbReference>
<dbReference type="PROSITE" id="PS00352">
    <property type="entry name" value="CSD_1"/>
    <property type="match status" value="1"/>
</dbReference>
<dbReference type="InterPro" id="IPR011129">
    <property type="entry name" value="CSD"/>
</dbReference>
<evidence type="ECO:0000313" key="6">
    <source>
        <dbReference type="Proteomes" id="UP001236657"/>
    </source>
</evidence>
<dbReference type="InterPro" id="IPR012156">
    <property type="entry name" value="Cold_shock_CspA"/>
</dbReference>
<accession>A0ABY9MTF4</accession>
<evidence type="ECO:0000256" key="2">
    <source>
        <dbReference type="ARBA" id="ARBA00022490"/>
    </source>
</evidence>
<feature type="domain" description="CSD" evidence="4">
    <location>
        <begin position="6"/>
        <end position="69"/>
    </location>
</feature>
<protein>
    <submittedName>
        <fullName evidence="5">Retron Se72 family effector protein</fullName>
    </submittedName>
</protein>
<keyword evidence="6" id="KW-1185">Reference proteome</keyword>
<dbReference type="RefSeq" id="WP_308393868.1">
    <property type="nucleotide sequence ID" value="NZ_CP133218.1"/>
</dbReference>
<dbReference type="SMART" id="SM00357">
    <property type="entry name" value="CSP"/>
    <property type="match status" value="1"/>
</dbReference>
<dbReference type="InterPro" id="IPR019844">
    <property type="entry name" value="CSD_CS"/>
</dbReference>
<dbReference type="PROSITE" id="PS51857">
    <property type="entry name" value="CSD_2"/>
    <property type="match status" value="1"/>
</dbReference>
<evidence type="ECO:0000259" key="4">
    <source>
        <dbReference type="PROSITE" id="PS51857"/>
    </source>
</evidence>
<dbReference type="PANTHER" id="PTHR11544">
    <property type="entry name" value="COLD SHOCK DOMAIN CONTAINING PROTEINS"/>
    <property type="match status" value="1"/>
</dbReference>
<reference evidence="5 6" key="1">
    <citation type="submission" date="2023-08" db="EMBL/GenBank/DDBJ databases">
        <title>New molecular markers tilS and rpoB for phylogenetic and monitoring studies of the genus Thiothrix biodiversity.</title>
        <authorList>
            <person name="Ravin N.V."/>
            <person name="Smolyakov D."/>
            <person name="Markov N.D."/>
            <person name="Beletsky A.V."/>
            <person name="Mardanov A.V."/>
            <person name="Rudenko T.S."/>
            <person name="Grabovich M.Y."/>
        </authorList>
    </citation>
    <scope>NUCLEOTIDE SEQUENCE [LARGE SCALE GENOMIC DNA]</scope>
    <source>
        <strain evidence="5 6">MK1</strain>
    </source>
</reference>
<keyword evidence="2" id="KW-0963">Cytoplasm</keyword>